<reference evidence="6" key="1">
    <citation type="journal article" date="2019" name="Int. J. Syst. Evol. Microbiol.">
        <title>The Global Catalogue of Microorganisms (GCM) 10K type strain sequencing project: providing services to taxonomists for standard genome sequencing and annotation.</title>
        <authorList>
            <consortium name="The Broad Institute Genomics Platform"/>
            <consortium name="The Broad Institute Genome Sequencing Center for Infectious Disease"/>
            <person name="Wu L."/>
            <person name="Ma J."/>
        </authorList>
    </citation>
    <scope>NUCLEOTIDE SEQUENCE [LARGE SCALE GENOMIC DNA]</scope>
    <source>
        <strain evidence="6">CCM 7855</strain>
    </source>
</reference>
<accession>A0ABQ1V5L7</accession>
<organism evidence="5 6">
    <name type="scientific">Williamsia phyllosphaerae</name>
    <dbReference type="NCBI Taxonomy" id="885042"/>
    <lineage>
        <taxon>Bacteria</taxon>
        <taxon>Bacillati</taxon>
        <taxon>Actinomycetota</taxon>
        <taxon>Actinomycetes</taxon>
        <taxon>Mycobacteriales</taxon>
        <taxon>Nocardiaceae</taxon>
        <taxon>Williamsia</taxon>
    </lineage>
</organism>
<comment type="similarity">
    <text evidence="3">Belongs to the RimP family.</text>
</comment>
<dbReference type="PANTHER" id="PTHR33867:SF1">
    <property type="entry name" value="RIBOSOME MATURATION FACTOR RIMP"/>
    <property type="match status" value="1"/>
</dbReference>
<dbReference type="Pfam" id="PF02576">
    <property type="entry name" value="RimP_N"/>
    <property type="match status" value="1"/>
</dbReference>
<dbReference type="RefSeq" id="WP_188492196.1">
    <property type="nucleotide sequence ID" value="NZ_BMCS01000003.1"/>
</dbReference>
<evidence type="ECO:0000313" key="5">
    <source>
        <dbReference type="EMBL" id="GGF40075.1"/>
    </source>
</evidence>
<dbReference type="EMBL" id="BMCS01000003">
    <property type="protein sequence ID" value="GGF40075.1"/>
    <property type="molecule type" value="Genomic_DNA"/>
</dbReference>
<name>A0ABQ1V5L7_9NOCA</name>
<proteinExistence type="inferred from homology"/>
<feature type="domain" description="Ribosome maturation factor RimP N-terminal" evidence="4">
    <location>
        <begin position="11"/>
        <end position="86"/>
    </location>
</feature>
<evidence type="ECO:0000256" key="3">
    <source>
        <dbReference type="HAMAP-Rule" id="MF_01077"/>
    </source>
</evidence>
<dbReference type="InterPro" id="IPR035956">
    <property type="entry name" value="RimP_N_sf"/>
</dbReference>
<keyword evidence="1 3" id="KW-0963">Cytoplasm</keyword>
<dbReference type="Proteomes" id="UP000632454">
    <property type="component" value="Unassembled WGS sequence"/>
</dbReference>
<evidence type="ECO:0000256" key="1">
    <source>
        <dbReference type="ARBA" id="ARBA00022490"/>
    </source>
</evidence>
<protein>
    <recommendedName>
        <fullName evidence="3">Ribosome maturation factor RimP</fullName>
    </recommendedName>
</protein>
<dbReference type="Gene3D" id="3.30.300.70">
    <property type="entry name" value="RimP-like superfamily, N-terminal"/>
    <property type="match status" value="1"/>
</dbReference>
<evidence type="ECO:0000259" key="4">
    <source>
        <dbReference type="Pfam" id="PF02576"/>
    </source>
</evidence>
<comment type="function">
    <text evidence="3">Required for maturation of 30S ribosomal subunits.</text>
</comment>
<dbReference type="SUPFAM" id="SSF75420">
    <property type="entry name" value="YhbC-like, N-terminal domain"/>
    <property type="match status" value="1"/>
</dbReference>
<evidence type="ECO:0000313" key="6">
    <source>
        <dbReference type="Proteomes" id="UP000632454"/>
    </source>
</evidence>
<sequence>MSGDTEAITVLISPVVAAQGFDLEEVIVHRSGDRSVVRILVDRDNGAELDVLADLSREISDVVDNAPEPILGALAYTLEVTSPGVDRPLTAPRHWRRAHGRKVIVQIAAAGSPDAPTEKVAGRIGRLNDDETSVDVVLTHGGRSDVRPVELADVASAVVQVDFGGPSADERELCGLPEKNVRGNT</sequence>
<comment type="subcellular location">
    <subcellularLocation>
        <location evidence="3">Cytoplasm</location>
    </subcellularLocation>
</comment>
<comment type="caution">
    <text evidence="5">The sequence shown here is derived from an EMBL/GenBank/DDBJ whole genome shotgun (WGS) entry which is preliminary data.</text>
</comment>
<dbReference type="HAMAP" id="MF_01077">
    <property type="entry name" value="RimP"/>
    <property type="match status" value="1"/>
</dbReference>
<dbReference type="InterPro" id="IPR028989">
    <property type="entry name" value="RimP_N"/>
</dbReference>
<keyword evidence="2 3" id="KW-0690">Ribosome biogenesis</keyword>
<evidence type="ECO:0000256" key="2">
    <source>
        <dbReference type="ARBA" id="ARBA00022517"/>
    </source>
</evidence>
<dbReference type="NCBIfam" id="NF000930">
    <property type="entry name" value="PRK00092.2-2"/>
    <property type="match status" value="1"/>
</dbReference>
<dbReference type="InterPro" id="IPR003728">
    <property type="entry name" value="Ribosome_maturation_RimP"/>
</dbReference>
<gene>
    <name evidence="3 5" type="primary">rimP</name>
    <name evidence="5" type="ORF">GCM10007298_39740</name>
</gene>
<keyword evidence="6" id="KW-1185">Reference proteome</keyword>
<dbReference type="PANTHER" id="PTHR33867">
    <property type="entry name" value="RIBOSOME MATURATION FACTOR RIMP"/>
    <property type="match status" value="1"/>
</dbReference>